<evidence type="ECO:0000313" key="11">
    <source>
        <dbReference type="EMBL" id="WEK55252.1"/>
    </source>
</evidence>
<evidence type="ECO:0000256" key="4">
    <source>
        <dbReference type="ARBA" id="ARBA00023012"/>
    </source>
</evidence>
<dbReference type="Proteomes" id="UP001178662">
    <property type="component" value="Chromosome"/>
</dbReference>
<evidence type="ECO:0000256" key="6">
    <source>
        <dbReference type="ARBA" id="ARBA00023125"/>
    </source>
</evidence>
<dbReference type="Pfam" id="PF00072">
    <property type="entry name" value="Response_reg"/>
    <property type="match status" value="1"/>
</dbReference>
<dbReference type="InterPro" id="IPR011006">
    <property type="entry name" value="CheY-like_superfamily"/>
</dbReference>
<dbReference type="GO" id="GO:0043565">
    <property type="term" value="F:sequence-specific DNA binding"/>
    <property type="evidence" value="ECO:0007669"/>
    <property type="project" value="InterPro"/>
</dbReference>
<dbReference type="InterPro" id="IPR001789">
    <property type="entry name" value="Sig_transdc_resp-reg_receiver"/>
</dbReference>
<dbReference type="InterPro" id="IPR018060">
    <property type="entry name" value="HTH_AraC"/>
</dbReference>
<keyword evidence="5" id="KW-0805">Transcription regulation</keyword>
<dbReference type="GO" id="GO:0000160">
    <property type="term" value="P:phosphorelay signal transduction system"/>
    <property type="evidence" value="ECO:0007669"/>
    <property type="project" value="UniProtKB-KW"/>
</dbReference>
<dbReference type="InterPro" id="IPR051552">
    <property type="entry name" value="HptR"/>
</dbReference>
<keyword evidence="2" id="KW-0963">Cytoplasm</keyword>
<dbReference type="GO" id="GO:0005737">
    <property type="term" value="C:cytoplasm"/>
    <property type="evidence" value="ECO:0007669"/>
    <property type="project" value="UniProtKB-SubCell"/>
</dbReference>
<dbReference type="Pfam" id="PF12833">
    <property type="entry name" value="HTH_18"/>
    <property type="match status" value="1"/>
</dbReference>
<feature type="domain" description="Response regulatory" evidence="10">
    <location>
        <begin position="3"/>
        <end position="120"/>
    </location>
</feature>
<dbReference type="Pfam" id="PF17853">
    <property type="entry name" value="GGDEF_2"/>
    <property type="match status" value="1"/>
</dbReference>
<dbReference type="CDD" id="cd17536">
    <property type="entry name" value="REC_YesN-like"/>
    <property type="match status" value="1"/>
</dbReference>
<comment type="subcellular location">
    <subcellularLocation>
        <location evidence="1">Cytoplasm</location>
    </subcellularLocation>
</comment>
<feature type="domain" description="HTH araC/xylS-type" evidence="9">
    <location>
        <begin position="407"/>
        <end position="505"/>
    </location>
</feature>
<sequence>MYRVMIVDDEPFILDGLCDAVDWSSFGLELSARADNGSMALQKLEDIPIDLLITDISMPIMDGLTLIRKARELRPELLVIILSGFNEFDYLKQGMQLGIENYLLKPINFTELSATLRSTVQKLNDSLLRYVVKEDDIDIIRDALLLRKMTGQIAPTDFDERAIMLGINFVGQYVTTVIVQGSGQRENRLYDDLMLTIQQQQLNVVSFHNNEGDIVLVSIADQQEGSREVALQLALHLRIQHCSCKIAIGSTSLRGNEQLSYESAQRALQLYMLLKPEDIADYERFLPMTSDGSSKLEIDWNTYSKALLSKDKEQLDERIEADFNRLRDVLGIRPEQLRSLAIEMLTRLKMELDGFIRTDVWENEPFQSSFEKVLYASNLEELLAIVKEAISTAIDELIREDKSPIIRQVLQHIEANYAEDMTLKLLGMQYNIHPVYLGKLFHKETGDSFTDYFNRYRINRAKVLLKTTNAKVHEIAREVGYWETGYFHKQFKKYVGISPIEYKELL</sequence>
<keyword evidence="6" id="KW-0238">DNA-binding</keyword>
<reference evidence="11" key="1">
    <citation type="submission" date="2023-03" db="EMBL/GenBank/DDBJ databases">
        <title>Andean soil-derived lignocellulolytic bacterial consortium as a source of novel taxa and putative plastic-active enzymes.</title>
        <authorList>
            <person name="Diaz-Garcia L."/>
            <person name="Chuvochina M."/>
            <person name="Feuerriegel G."/>
            <person name="Bunk B."/>
            <person name="Sproer C."/>
            <person name="Streit W.R."/>
            <person name="Rodriguez L.M."/>
            <person name="Overmann J."/>
            <person name="Jimenez D.J."/>
        </authorList>
    </citation>
    <scope>NUCLEOTIDE SEQUENCE</scope>
    <source>
        <strain evidence="11">MAG 2441</strain>
    </source>
</reference>
<evidence type="ECO:0000256" key="1">
    <source>
        <dbReference type="ARBA" id="ARBA00004496"/>
    </source>
</evidence>
<keyword evidence="4" id="KW-0902">Two-component regulatory system</keyword>
<dbReference type="Gene3D" id="3.40.50.2300">
    <property type="match status" value="1"/>
</dbReference>
<protein>
    <submittedName>
        <fullName evidence="11">Response regulator</fullName>
    </submittedName>
</protein>
<keyword evidence="3 8" id="KW-0597">Phosphoprotein</keyword>
<evidence type="ECO:0000313" key="12">
    <source>
        <dbReference type="Proteomes" id="UP001178662"/>
    </source>
</evidence>
<dbReference type="SMART" id="SM00342">
    <property type="entry name" value="HTH_ARAC"/>
    <property type="match status" value="1"/>
</dbReference>
<name>A0AA95JDR4_9BACL</name>
<evidence type="ECO:0000256" key="3">
    <source>
        <dbReference type="ARBA" id="ARBA00022553"/>
    </source>
</evidence>
<dbReference type="InterPro" id="IPR020449">
    <property type="entry name" value="Tscrpt_reg_AraC-type_HTH"/>
</dbReference>
<dbReference type="Gene3D" id="1.10.10.60">
    <property type="entry name" value="Homeodomain-like"/>
    <property type="match status" value="2"/>
</dbReference>
<dbReference type="PROSITE" id="PS00041">
    <property type="entry name" value="HTH_ARAC_FAMILY_1"/>
    <property type="match status" value="1"/>
</dbReference>
<gene>
    <name evidence="11" type="ORF">P0Y55_04085</name>
</gene>
<dbReference type="PROSITE" id="PS01124">
    <property type="entry name" value="HTH_ARAC_FAMILY_2"/>
    <property type="match status" value="1"/>
</dbReference>
<proteinExistence type="predicted"/>
<dbReference type="InterPro" id="IPR041522">
    <property type="entry name" value="CdaR_GGDEF"/>
</dbReference>
<evidence type="ECO:0000256" key="2">
    <source>
        <dbReference type="ARBA" id="ARBA00022490"/>
    </source>
</evidence>
<dbReference type="PANTHER" id="PTHR42713:SF3">
    <property type="entry name" value="TRANSCRIPTIONAL REGULATORY PROTEIN HPTR"/>
    <property type="match status" value="1"/>
</dbReference>
<dbReference type="PROSITE" id="PS50110">
    <property type="entry name" value="RESPONSE_REGULATORY"/>
    <property type="match status" value="1"/>
</dbReference>
<evidence type="ECO:0000259" key="10">
    <source>
        <dbReference type="PROSITE" id="PS50110"/>
    </source>
</evidence>
<evidence type="ECO:0000259" key="9">
    <source>
        <dbReference type="PROSITE" id="PS01124"/>
    </source>
</evidence>
<evidence type="ECO:0000256" key="5">
    <source>
        <dbReference type="ARBA" id="ARBA00023015"/>
    </source>
</evidence>
<dbReference type="EMBL" id="CP119317">
    <property type="protein sequence ID" value="WEK55252.1"/>
    <property type="molecule type" value="Genomic_DNA"/>
</dbReference>
<dbReference type="PANTHER" id="PTHR42713">
    <property type="entry name" value="HISTIDINE KINASE-RELATED"/>
    <property type="match status" value="1"/>
</dbReference>
<evidence type="ECO:0000256" key="7">
    <source>
        <dbReference type="ARBA" id="ARBA00023163"/>
    </source>
</evidence>
<evidence type="ECO:0000256" key="8">
    <source>
        <dbReference type="PROSITE-ProRule" id="PRU00169"/>
    </source>
</evidence>
<accession>A0AA95JDR4</accession>
<dbReference type="SUPFAM" id="SSF46689">
    <property type="entry name" value="Homeodomain-like"/>
    <property type="match status" value="2"/>
</dbReference>
<dbReference type="InterPro" id="IPR009057">
    <property type="entry name" value="Homeodomain-like_sf"/>
</dbReference>
<keyword evidence="7" id="KW-0804">Transcription</keyword>
<dbReference type="InterPro" id="IPR018062">
    <property type="entry name" value="HTH_AraC-typ_CS"/>
</dbReference>
<keyword evidence="12" id="KW-1185">Reference proteome</keyword>
<dbReference type="SMART" id="SM00448">
    <property type="entry name" value="REC"/>
    <property type="match status" value="1"/>
</dbReference>
<dbReference type="SUPFAM" id="SSF52172">
    <property type="entry name" value="CheY-like"/>
    <property type="match status" value="1"/>
</dbReference>
<feature type="modified residue" description="4-aspartylphosphate" evidence="8">
    <location>
        <position position="55"/>
    </location>
</feature>
<dbReference type="GO" id="GO:0003700">
    <property type="term" value="F:DNA-binding transcription factor activity"/>
    <property type="evidence" value="ECO:0007669"/>
    <property type="project" value="InterPro"/>
</dbReference>
<dbReference type="PRINTS" id="PR00032">
    <property type="entry name" value="HTHARAC"/>
</dbReference>
<dbReference type="AlphaFoldDB" id="A0AA95JDR4"/>
<organism evidence="11 12">
    <name type="scientific">Candidatus Cohnella colombiensis</name>
    <dbReference type="NCBI Taxonomy" id="3121368"/>
    <lineage>
        <taxon>Bacteria</taxon>
        <taxon>Bacillati</taxon>
        <taxon>Bacillota</taxon>
        <taxon>Bacilli</taxon>
        <taxon>Bacillales</taxon>
        <taxon>Paenibacillaceae</taxon>
        <taxon>Cohnella</taxon>
    </lineage>
</organism>